<keyword evidence="4" id="KW-1185">Reference proteome</keyword>
<evidence type="ECO:0000256" key="1">
    <source>
        <dbReference type="SAM" id="MobiDB-lite"/>
    </source>
</evidence>
<protein>
    <submittedName>
        <fullName evidence="3">PilZ domain-containing protein</fullName>
    </submittedName>
</protein>
<comment type="caution">
    <text evidence="3">The sequence shown here is derived from an EMBL/GenBank/DDBJ whole genome shotgun (WGS) entry which is preliminary data.</text>
</comment>
<sequence>MTTGESEANLRNNQRNALFLLALCQLPSRQTEQRVKVRNISATGLMAEGALRPVTGEPVWLDLRNIGRVEGVVAWVSESRFGVAFAKEIDPALVRQPPTTVDNDAEPRDYYQRGPLSTLKRQDDLRPDRLRMI</sequence>
<feature type="region of interest" description="Disordered" evidence="1">
    <location>
        <begin position="94"/>
        <end position="118"/>
    </location>
</feature>
<evidence type="ECO:0000259" key="2">
    <source>
        <dbReference type="Pfam" id="PF07238"/>
    </source>
</evidence>
<accession>A0A437N979</accession>
<feature type="domain" description="PilZ" evidence="2">
    <location>
        <begin position="10"/>
        <end position="93"/>
    </location>
</feature>
<dbReference type="OrthoDB" id="7391081at2"/>
<gene>
    <name evidence="3" type="ORF">EOE18_05570</name>
</gene>
<dbReference type="SUPFAM" id="SSF141371">
    <property type="entry name" value="PilZ domain-like"/>
    <property type="match status" value="1"/>
</dbReference>
<organism evidence="3 4">
    <name type="scientific">Novosphingobium umbonatum</name>
    <dbReference type="NCBI Taxonomy" id="1908524"/>
    <lineage>
        <taxon>Bacteria</taxon>
        <taxon>Pseudomonadati</taxon>
        <taxon>Pseudomonadota</taxon>
        <taxon>Alphaproteobacteria</taxon>
        <taxon>Sphingomonadales</taxon>
        <taxon>Sphingomonadaceae</taxon>
        <taxon>Novosphingobium</taxon>
    </lineage>
</organism>
<dbReference type="GO" id="GO:0035438">
    <property type="term" value="F:cyclic-di-GMP binding"/>
    <property type="evidence" value="ECO:0007669"/>
    <property type="project" value="InterPro"/>
</dbReference>
<proteinExistence type="predicted"/>
<evidence type="ECO:0000313" key="3">
    <source>
        <dbReference type="EMBL" id="RVU06481.1"/>
    </source>
</evidence>
<dbReference type="EMBL" id="SACO01000003">
    <property type="protein sequence ID" value="RVU06481.1"/>
    <property type="molecule type" value="Genomic_DNA"/>
</dbReference>
<dbReference type="Proteomes" id="UP000282837">
    <property type="component" value="Unassembled WGS sequence"/>
</dbReference>
<name>A0A437N979_9SPHN</name>
<dbReference type="Pfam" id="PF07238">
    <property type="entry name" value="PilZ"/>
    <property type="match status" value="1"/>
</dbReference>
<dbReference type="AlphaFoldDB" id="A0A437N979"/>
<dbReference type="RefSeq" id="WP_127707060.1">
    <property type="nucleotide sequence ID" value="NZ_SACO01000003.1"/>
</dbReference>
<reference evidence="3 4" key="1">
    <citation type="submission" date="2019-01" db="EMBL/GenBank/DDBJ databases">
        <authorList>
            <person name="Chen W.-M."/>
        </authorList>
    </citation>
    <scope>NUCLEOTIDE SEQUENCE [LARGE SCALE GENOMIC DNA]</scope>
    <source>
        <strain evidence="3 4">FSY-9</strain>
    </source>
</reference>
<dbReference type="InterPro" id="IPR009875">
    <property type="entry name" value="PilZ_domain"/>
</dbReference>
<evidence type="ECO:0000313" key="4">
    <source>
        <dbReference type="Proteomes" id="UP000282837"/>
    </source>
</evidence>